<keyword evidence="7 10" id="KW-0819">tRNA processing</keyword>
<gene>
    <name evidence="14" type="ORF">HJC23_005940</name>
</gene>
<dbReference type="InterPro" id="IPR016691">
    <property type="entry name" value="TRMT11"/>
</dbReference>
<evidence type="ECO:0000313" key="15">
    <source>
        <dbReference type="Proteomes" id="UP001516023"/>
    </source>
</evidence>
<dbReference type="GO" id="GO:0000049">
    <property type="term" value="F:tRNA binding"/>
    <property type="evidence" value="ECO:0007669"/>
    <property type="project" value="UniProtKB-UniRule"/>
</dbReference>
<dbReference type="GO" id="GO:0008033">
    <property type="term" value="P:tRNA processing"/>
    <property type="evidence" value="ECO:0007669"/>
    <property type="project" value="UniProtKB-UniRule"/>
</dbReference>
<protein>
    <recommendedName>
        <fullName evidence="9">tRNA (guanine(10)-N(2))-methyltransferase</fullName>
        <ecNumber evidence="9">2.1.1.214</ecNumber>
    </recommendedName>
</protein>
<dbReference type="InterPro" id="IPR002052">
    <property type="entry name" value="DNA_methylase_N6_adenine_CS"/>
</dbReference>
<keyword evidence="2" id="KW-0963">Cytoplasm</keyword>
<evidence type="ECO:0000256" key="9">
    <source>
        <dbReference type="ARBA" id="ARBA00066937"/>
    </source>
</evidence>
<feature type="region of interest" description="Disordered" evidence="11">
    <location>
        <begin position="805"/>
        <end position="840"/>
    </location>
</feature>
<dbReference type="Pfam" id="PF25904">
    <property type="entry name" value="Tmrp11_N"/>
    <property type="match status" value="1"/>
</dbReference>
<feature type="region of interest" description="Disordered" evidence="11">
    <location>
        <begin position="237"/>
        <end position="265"/>
    </location>
</feature>
<feature type="domain" description="Ribosomal RNA large subunit methyltransferase K/L-like methyltransferase" evidence="12">
    <location>
        <begin position="547"/>
        <end position="667"/>
    </location>
</feature>
<keyword evidence="5 10" id="KW-0808">Transferase</keyword>
<dbReference type="Pfam" id="PF01170">
    <property type="entry name" value="UPF0020"/>
    <property type="match status" value="1"/>
</dbReference>
<sequence length="840" mass="95714">MSSTISVLGNVDLLSYILHYAISHTKEVPAAAATGSHWNHVLNVNPKTSSSIWRNLCAAQEPDILRIYDLCAESKVCPHIGGGGWKILLRRARTSCFKLSGANRRLQRSFELVFKNEGILAFSNCCERCTYCYENCGNFTIRKRGITFFTFYLSGGNYEERHEHTAWVGYTNLEYLLDHWDAECDIIRRWCAVLDVTDYTIEKPPSEDRCIAVRFKDPGVLEDPSFEWDSDDMDMDYDDDSDGFDQDDVDENEEPEHDDVDETDALDQLEEDEDFFFGMESTRREDYLLLIEFVHKHIDFHDAELLAVLEMHGITIGTDCHFLPLPNDDNGSAASTKHRVPQSKRPFRILSFSWDSIGSKFSVCDNSLSTPEGKKCINLVTSLARCTLIRSVVELWGHGLQIDDCAKAIQLGNAFQRHKEGKHLSSSDNPMIAKSFEHRSWKITIHTLGSTFNREEQNHMRSKFAFLAFPGPVQMENPHDEYLFIREVELDEAGGAVYPRHSEKREIIPENDARPPLGCYFGRILGNATLGRNWRGSNRLEQYSLKKRLYLGPTSMDSELSLIMTNLAMVTEGSFAFDPFVGTGSILLTTALRGAYAFGTDIDLRVLRGRSKTENIESNFKQYGLPPPELVRCDNSIYHRHFRQHLPMFNAIVTDPPYGIRAGAKKTGSRREEVRPILDEHRYDHVAQTKPYAVSDVMSDLLNVAAMTLVMGGRLVYVIPSMLDFDENMDLPRHECLRLVSVCYQPLQTELGRRTVTMEKIKEYDNNKRDLYIEQTWINGPESAEKVANIRERLLEAAKKKPGYEEKAAIRKQKRKATKEAKKKAKRDAALDGDTSNGKN</sequence>
<dbReference type="PROSITE" id="PS00092">
    <property type="entry name" value="N6_MTASE"/>
    <property type="match status" value="1"/>
</dbReference>
<feature type="domain" description="tRNA (guanine(10)-N(2))-methyltransferase TRMT11 N-terminal" evidence="13">
    <location>
        <begin position="383"/>
        <end position="491"/>
    </location>
</feature>
<dbReference type="EMBL" id="JABMIG020000002">
    <property type="protein sequence ID" value="KAL3805696.1"/>
    <property type="molecule type" value="Genomic_DNA"/>
</dbReference>
<evidence type="ECO:0000256" key="6">
    <source>
        <dbReference type="ARBA" id="ARBA00022691"/>
    </source>
</evidence>
<dbReference type="InterPro" id="IPR000241">
    <property type="entry name" value="RlmKL-like_Mtase"/>
</dbReference>
<keyword evidence="15" id="KW-1185">Reference proteome</keyword>
<dbReference type="GO" id="GO:0160102">
    <property type="term" value="F:tRNA (guanine(10)-N2)-methyltransferase activity"/>
    <property type="evidence" value="ECO:0007669"/>
    <property type="project" value="UniProtKB-EC"/>
</dbReference>
<dbReference type="GO" id="GO:0032259">
    <property type="term" value="P:methylation"/>
    <property type="evidence" value="ECO:0007669"/>
    <property type="project" value="UniProtKB-UniRule"/>
</dbReference>
<dbReference type="PANTHER" id="PTHR13370:SF3">
    <property type="entry name" value="TRNA (GUANINE(10)-N2)-METHYLTRANSFERASE HOMOLOG"/>
    <property type="match status" value="1"/>
</dbReference>
<proteinExistence type="inferred from homology"/>
<dbReference type="PROSITE" id="PS51627">
    <property type="entry name" value="SAM_MT_TRM11"/>
    <property type="match status" value="1"/>
</dbReference>
<dbReference type="EC" id="2.1.1.214" evidence="9"/>
<comment type="similarity">
    <text evidence="10">Belongs to the class I-like SAM-binding methyltransferase superfamily. TRM11 methyltransferase family.</text>
</comment>
<dbReference type="GO" id="GO:0043527">
    <property type="term" value="C:tRNA methyltransferase complex"/>
    <property type="evidence" value="ECO:0007669"/>
    <property type="project" value="UniProtKB-ARBA"/>
</dbReference>
<evidence type="ECO:0000256" key="11">
    <source>
        <dbReference type="SAM" id="MobiDB-lite"/>
    </source>
</evidence>
<organism evidence="14 15">
    <name type="scientific">Cyclotella cryptica</name>
    <dbReference type="NCBI Taxonomy" id="29204"/>
    <lineage>
        <taxon>Eukaryota</taxon>
        <taxon>Sar</taxon>
        <taxon>Stramenopiles</taxon>
        <taxon>Ochrophyta</taxon>
        <taxon>Bacillariophyta</taxon>
        <taxon>Coscinodiscophyceae</taxon>
        <taxon>Thalassiosirophycidae</taxon>
        <taxon>Stephanodiscales</taxon>
        <taxon>Stephanodiscaceae</taxon>
        <taxon>Cyclotella</taxon>
    </lineage>
</organism>
<evidence type="ECO:0000256" key="5">
    <source>
        <dbReference type="ARBA" id="ARBA00022679"/>
    </source>
</evidence>
<evidence type="ECO:0000313" key="14">
    <source>
        <dbReference type="EMBL" id="KAL3805696.1"/>
    </source>
</evidence>
<evidence type="ECO:0000256" key="4">
    <source>
        <dbReference type="ARBA" id="ARBA00022603"/>
    </source>
</evidence>
<evidence type="ECO:0000256" key="2">
    <source>
        <dbReference type="ARBA" id="ARBA00022490"/>
    </source>
</evidence>
<evidence type="ECO:0000259" key="12">
    <source>
        <dbReference type="Pfam" id="PF01170"/>
    </source>
</evidence>
<dbReference type="GO" id="GO:0005737">
    <property type="term" value="C:cytoplasm"/>
    <property type="evidence" value="ECO:0007669"/>
    <property type="project" value="UniProtKB-SubCell"/>
</dbReference>
<dbReference type="Proteomes" id="UP001516023">
    <property type="component" value="Unassembled WGS sequence"/>
</dbReference>
<name>A0ABD3R199_9STRA</name>
<evidence type="ECO:0000256" key="3">
    <source>
        <dbReference type="ARBA" id="ARBA00022555"/>
    </source>
</evidence>
<reference evidence="14 15" key="1">
    <citation type="journal article" date="2020" name="G3 (Bethesda)">
        <title>Improved Reference Genome for Cyclotella cryptica CCMP332, a Model for Cell Wall Morphogenesis, Salinity Adaptation, and Lipid Production in Diatoms (Bacillariophyta).</title>
        <authorList>
            <person name="Roberts W.R."/>
            <person name="Downey K.M."/>
            <person name="Ruck E.C."/>
            <person name="Traller J.C."/>
            <person name="Alverson A.J."/>
        </authorList>
    </citation>
    <scope>NUCLEOTIDE SEQUENCE [LARGE SCALE GENOMIC DNA]</scope>
    <source>
        <strain evidence="14 15">CCMP332</strain>
    </source>
</reference>
<dbReference type="SUPFAM" id="SSF53335">
    <property type="entry name" value="S-adenosyl-L-methionine-dependent methyltransferases"/>
    <property type="match status" value="1"/>
</dbReference>
<feature type="compositionally biased region" description="Basic residues" evidence="11">
    <location>
        <begin position="810"/>
        <end position="826"/>
    </location>
</feature>
<accession>A0ABD3R199</accession>
<keyword evidence="8 10" id="KW-0694">RNA-binding</keyword>
<evidence type="ECO:0000256" key="10">
    <source>
        <dbReference type="PROSITE-ProRule" id="PRU00959"/>
    </source>
</evidence>
<dbReference type="Gene3D" id="3.40.50.150">
    <property type="entry name" value="Vaccinia Virus protein VP39"/>
    <property type="match status" value="1"/>
</dbReference>
<keyword evidence="6 10" id="KW-0949">S-adenosyl-L-methionine</keyword>
<keyword evidence="3 10" id="KW-0820">tRNA-binding</keyword>
<evidence type="ECO:0000256" key="8">
    <source>
        <dbReference type="ARBA" id="ARBA00022884"/>
    </source>
</evidence>
<dbReference type="InterPro" id="IPR029063">
    <property type="entry name" value="SAM-dependent_MTases_sf"/>
</dbReference>
<comment type="subcellular location">
    <subcellularLocation>
        <location evidence="1">Cytoplasm</location>
    </subcellularLocation>
</comment>
<dbReference type="InterPro" id="IPR059073">
    <property type="entry name" value="TRMT11_N"/>
</dbReference>
<keyword evidence="4 10" id="KW-0489">Methyltransferase</keyword>
<evidence type="ECO:0000256" key="7">
    <source>
        <dbReference type="ARBA" id="ARBA00022694"/>
    </source>
</evidence>
<dbReference type="AlphaFoldDB" id="A0ABD3R199"/>
<evidence type="ECO:0000259" key="13">
    <source>
        <dbReference type="Pfam" id="PF25904"/>
    </source>
</evidence>
<comment type="caution">
    <text evidence="14">The sequence shown here is derived from an EMBL/GenBank/DDBJ whole genome shotgun (WGS) entry which is preliminary data.</text>
</comment>
<evidence type="ECO:0000256" key="1">
    <source>
        <dbReference type="ARBA" id="ARBA00004496"/>
    </source>
</evidence>
<dbReference type="PANTHER" id="PTHR13370">
    <property type="entry name" value="RNA METHYLASE-RELATED"/>
    <property type="match status" value="1"/>
</dbReference>